<comment type="caution">
    <text evidence="2">The sequence shown here is derived from an EMBL/GenBank/DDBJ whole genome shotgun (WGS) entry which is preliminary data.</text>
</comment>
<evidence type="ECO:0000256" key="1">
    <source>
        <dbReference type="SAM" id="MobiDB-lite"/>
    </source>
</evidence>
<organism evidence="2 3">
    <name type="scientific">Thalassiosira oceanica</name>
    <name type="common">Marine diatom</name>
    <dbReference type="NCBI Taxonomy" id="159749"/>
    <lineage>
        <taxon>Eukaryota</taxon>
        <taxon>Sar</taxon>
        <taxon>Stramenopiles</taxon>
        <taxon>Ochrophyta</taxon>
        <taxon>Bacillariophyta</taxon>
        <taxon>Coscinodiscophyceae</taxon>
        <taxon>Thalassiosirophycidae</taxon>
        <taxon>Thalassiosirales</taxon>
        <taxon>Thalassiosiraceae</taxon>
        <taxon>Thalassiosira</taxon>
    </lineage>
</organism>
<keyword evidence="3" id="KW-1185">Reference proteome</keyword>
<feature type="non-terminal residue" evidence="2">
    <location>
        <position position="242"/>
    </location>
</feature>
<feature type="compositionally biased region" description="Low complexity" evidence="1">
    <location>
        <begin position="148"/>
        <end position="165"/>
    </location>
</feature>
<dbReference type="AlphaFoldDB" id="K0RWY7"/>
<evidence type="ECO:0000313" key="2">
    <source>
        <dbReference type="EMBL" id="EJK53376.1"/>
    </source>
</evidence>
<feature type="compositionally biased region" description="Basic residues" evidence="1">
    <location>
        <begin position="65"/>
        <end position="82"/>
    </location>
</feature>
<gene>
    <name evidence="2" type="ORF">THAOC_27205</name>
</gene>
<dbReference type="EMBL" id="AGNL01037891">
    <property type="protein sequence ID" value="EJK53376.1"/>
    <property type="molecule type" value="Genomic_DNA"/>
</dbReference>
<name>K0RWY7_THAOC</name>
<reference evidence="2 3" key="1">
    <citation type="journal article" date="2012" name="Genome Biol.">
        <title>Genome and low-iron response of an oceanic diatom adapted to chronic iron limitation.</title>
        <authorList>
            <person name="Lommer M."/>
            <person name="Specht M."/>
            <person name="Roy A.S."/>
            <person name="Kraemer L."/>
            <person name="Andreson R."/>
            <person name="Gutowska M.A."/>
            <person name="Wolf J."/>
            <person name="Bergner S.V."/>
            <person name="Schilhabel M.B."/>
            <person name="Klostermeier U.C."/>
            <person name="Beiko R.G."/>
            <person name="Rosenstiel P."/>
            <person name="Hippler M."/>
            <person name="Laroche J."/>
        </authorList>
    </citation>
    <scope>NUCLEOTIDE SEQUENCE [LARGE SCALE GENOMIC DNA]</scope>
    <source>
        <strain evidence="2 3">CCMP1005</strain>
    </source>
</reference>
<proteinExistence type="predicted"/>
<protein>
    <submittedName>
        <fullName evidence="2">Uncharacterized protein</fullName>
    </submittedName>
</protein>
<dbReference type="Proteomes" id="UP000266841">
    <property type="component" value="Unassembled WGS sequence"/>
</dbReference>
<feature type="compositionally biased region" description="Low complexity" evidence="1">
    <location>
        <begin position="215"/>
        <end position="233"/>
    </location>
</feature>
<feature type="region of interest" description="Disordered" evidence="1">
    <location>
        <begin position="1"/>
        <end position="242"/>
    </location>
</feature>
<feature type="compositionally biased region" description="Basic and acidic residues" evidence="1">
    <location>
        <begin position="43"/>
        <end position="64"/>
    </location>
</feature>
<sequence>MAATAITSTERKSEPELDGPPRVPRSVPHRHGVRRLEPPQGRAEAHAAPDREPRAVRDPSPEVRRKQRRRSSAAARRRRHARPAVDESEGPSPVRPQRPERPRQASPPGRPRPAPRRPGTDARGEEAADLTGPARREHVGEGQGPGTDGVAQAAVVEGAEDAAAQRAVDRGSRHVRRDGGQTILVARAEAEHPPQPLHRYVARRARPDLDEPHVSGGSATSPSTWPSTPSVGSYRSSTSDPF</sequence>
<accession>K0RWY7</accession>
<evidence type="ECO:0000313" key="3">
    <source>
        <dbReference type="Proteomes" id="UP000266841"/>
    </source>
</evidence>